<protein>
    <recommendedName>
        <fullName evidence="3">RNase H type-1 domain-containing protein</fullName>
    </recommendedName>
</protein>
<proteinExistence type="predicted"/>
<sequence length="132" mass="15338">MLGGSGRIEILVFFRDYHGALKRLSKVCIVELNNTSLLIRQEVRILDGVTLVQGRQHDKVLVQTYNMKVIGEIKESILKRSNSTLIRSIIQKDWLIEYVPREENKEANHFTKLAFDREESLQLYVTSPFISF</sequence>
<accession>A0A7J9I8G1</accession>
<dbReference type="OrthoDB" id="10480613at2759"/>
<dbReference type="AlphaFoldDB" id="A0A7J9I8G1"/>
<evidence type="ECO:0000313" key="1">
    <source>
        <dbReference type="EMBL" id="MBA0818422.1"/>
    </source>
</evidence>
<comment type="caution">
    <text evidence="1">The sequence shown here is derived from an EMBL/GenBank/DDBJ whole genome shotgun (WGS) entry which is preliminary data.</text>
</comment>
<reference evidence="1 2" key="1">
    <citation type="journal article" date="2019" name="Genome Biol. Evol.">
        <title>Insights into the evolution of the New World diploid cottons (Gossypium, subgenus Houzingenia) based on genome sequencing.</title>
        <authorList>
            <person name="Grover C.E."/>
            <person name="Arick M.A. 2nd"/>
            <person name="Thrash A."/>
            <person name="Conover J.L."/>
            <person name="Sanders W.S."/>
            <person name="Peterson D.G."/>
            <person name="Frelichowski J.E."/>
            <person name="Scheffler J.A."/>
            <person name="Scheffler B.E."/>
            <person name="Wendel J.F."/>
        </authorList>
    </citation>
    <scope>NUCLEOTIDE SEQUENCE [LARGE SCALE GENOMIC DNA]</scope>
    <source>
        <strain evidence="1">0</strain>
        <tissue evidence="1">Leaf</tissue>
    </source>
</reference>
<dbReference type="Proteomes" id="UP000593560">
    <property type="component" value="Unassembled WGS sequence"/>
</dbReference>
<name>A0A7J9I8G1_9ROSI</name>
<organism evidence="1 2">
    <name type="scientific">Gossypium harknessii</name>
    <dbReference type="NCBI Taxonomy" id="34285"/>
    <lineage>
        <taxon>Eukaryota</taxon>
        <taxon>Viridiplantae</taxon>
        <taxon>Streptophyta</taxon>
        <taxon>Embryophyta</taxon>
        <taxon>Tracheophyta</taxon>
        <taxon>Spermatophyta</taxon>
        <taxon>Magnoliopsida</taxon>
        <taxon>eudicotyledons</taxon>
        <taxon>Gunneridae</taxon>
        <taxon>Pentapetalae</taxon>
        <taxon>rosids</taxon>
        <taxon>malvids</taxon>
        <taxon>Malvales</taxon>
        <taxon>Malvaceae</taxon>
        <taxon>Malvoideae</taxon>
        <taxon>Gossypium</taxon>
    </lineage>
</organism>
<dbReference type="EMBL" id="JABFAD010282414">
    <property type="protein sequence ID" value="MBA0818422.1"/>
    <property type="molecule type" value="Genomic_DNA"/>
</dbReference>
<gene>
    <name evidence="1" type="ORF">Gohar_019536</name>
</gene>
<evidence type="ECO:0000313" key="2">
    <source>
        <dbReference type="Proteomes" id="UP000593560"/>
    </source>
</evidence>
<evidence type="ECO:0008006" key="3">
    <source>
        <dbReference type="Google" id="ProtNLM"/>
    </source>
</evidence>
<keyword evidence="2" id="KW-1185">Reference proteome</keyword>